<evidence type="ECO:0000313" key="2">
    <source>
        <dbReference type="Proteomes" id="UP000821845"/>
    </source>
</evidence>
<reference evidence="1" key="1">
    <citation type="submission" date="2020-05" db="EMBL/GenBank/DDBJ databases">
        <title>Large-scale comparative analyses of tick genomes elucidate their genetic diversity and vector capacities.</title>
        <authorList>
            <person name="Jia N."/>
            <person name="Wang J."/>
            <person name="Shi W."/>
            <person name="Du L."/>
            <person name="Sun Y."/>
            <person name="Zhan W."/>
            <person name="Jiang J."/>
            <person name="Wang Q."/>
            <person name="Zhang B."/>
            <person name="Ji P."/>
            <person name="Sakyi L.B."/>
            <person name="Cui X."/>
            <person name="Yuan T."/>
            <person name="Jiang B."/>
            <person name="Yang W."/>
            <person name="Lam T.T.-Y."/>
            <person name="Chang Q."/>
            <person name="Ding S."/>
            <person name="Wang X."/>
            <person name="Zhu J."/>
            <person name="Ruan X."/>
            <person name="Zhao L."/>
            <person name="Wei J."/>
            <person name="Que T."/>
            <person name="Du C."/>
            <person name="Cheng J."/>
            <person name="Dai P."/>
            <person name="Han X."/>
            <person name="Huang E."/>
            <person name="Gao Y."/>
            <person name="Liu J."/>
            <person name="Shao H."/>
            <person name="Ye R."/>
            <person name="Li L."/>
            <person name="Wei W."/>
            <person name="Wang X."/>
            <person name="Wang C."/>
            <person name="Yang T."/>
            <person name="Huo Q."/>
            <person name="Li W."/>
            <person name="Guo W."/>
            <person name="Chen H."/>
            <person name="Zhou L."/>
            <person name="Ni X."/>
            <person name="Tian J."/>
            <person name="Zhou Y."/>
            <person name="Sheng Y."/>
            <person name="Liu T."/>
            <person name="Pan Y."/>
            <person name="Xia L."/>
            <person name="Li J."/>
            <person name="Zhao F."/>
            <person name="Cao W."/>
        </authorList>
    </citation>
    <scope>NUCLEOTIDE SEQUENCE</scope>
    <source>
        <strain evidence="1">Hyas-2018</strain>
    </source>
</reference>
<accession>A0ACB7RLF1</accession>
<protein>
    <submittedName>
        <fullName evidence="1">Uncharacterized protein</fullName>
    </submittedName>
</protein>
<evidence type="ECO:0000313" key="1">
    <source>
        <dbReference type="EMBL" id="KAH6923473.1"/>
    </source>
</evidence>
<proteinExistence type="predicted"/>
<keyword evidence="2" id="KW-1185">Reference proteome</keyword>
<gene>
    <name evidence="1" type="ORF">HPB50_001294</name>
</gene>
<dbReference type="Proteomes" id="UP000821845">
    <property type="component" value="Chromosome 8"/>
</dbReference>
<name>A0ACB7RLF1_HYAAI</name>
<dbReference type="EMBL" id="CM023488">
    <property type="protein sequence ID" value="KAH6923473.1"/>
    <property type="molecule type" value="Genomic_DNA"/>
</dbReference>
<sequence>MIVYKDDDYGNDEFDVQARADGESGTGSKGNSNGDISEGGSSNSGTTGDQANGPGATDDGNDYNADNTFPQDKRSTLMYADENGGGCSVFFIFPVDNIIKDVPWDQWKQAFGAYIMACGASELPGARRKATVLTHLSMEGQQIFTETNGLAVGLYYRSYSPLFE</sequence>
<organism evidence="1 2">
    <name type="scientific">Hyalomma asiaticum</name>
    <name type="common">Tick</name>
    <dbReference type="NCBI Taxonomy" id="266040"/>
    <lineage>
        <taxon>Eukaryota</taxon>
        <taxon>Metazoa</taxon>
        <taxon>Ecdysozoa</taxon>
        <taxon>Arthropoda</taxon>
        <taxon>Chelicerata</taxon>
        <taxon>Arachnida</taxon>
        <taxon>Acari</taxon>
        <taxon>Parasitiformes</taxon>
        <taxon>Ixodida</taxon>
        <taxon>Ixodoidea</taxon>
        <taxon>Ixodidae</taxon>
        <taxon>Hyalomminae</taxon>
        <taxon>Hyalomma</taxon>
    </lineage>
</organism>
<comment type="caution">
    <text evidence="1">The sequence shown here is derived from an EMBL/GenBank/DDBJ whole genome shotgun (WGS) entry which is preliminary data.</text>
</comment>